<accession>A0A7T9DKH4</accession>
<dbReference type="EMBL" id="CP064981">
    <property type="protein sequence ID" value="QQR92988.1"/>
    <property type="molecule type" value="Genomic_DNA"/>
</dbReference>
<keyword evidence="5 6" id="KW-0808">Transferase</keyword>
<dbReference type="EC" id="2.7.7.6" evidence="5"/>
<dbReference type="GO" id="GO:0003677">
    <property type="term" value="F:DNA binding"/>
    <property type="evidence" value="ECO:0007669"/>
    <property type="project" value="InterPro"/>
</dbReference>
<evidence type="ECO:0000256" key="2">
    <source>
        <dbReference type="ARBA" id="ARBA00022723"/>
    </source>
</evidence>
<dbReference type="PIRSF" id="PIRSF005653">
    <property type="entry name" value="RNA_pol_N/8_sub"/>
    <property type="match status" value="1"/>
</dbReference>
<dbReference type="GO" id="GO:0008270">
    <property type="term" value="F:zinc ion binding"/>
    <property type="evidence" value="ECO:0007669"/>
    <property type="project" value="UniProtKB-UniRule"/>
</dbReference>
<dbReference type="GO" id="GO:0003899">
    <property type="term" value="F:DNA-directed RNA polymerase activity"/>
    <property type="evidence" value="ECO:0007669"/>
    <property type="project" value="UniProtKB-UniRule"/>
</dbReference>
<comment type="subunit">
    <text evidence="5">Part of the RNA polymerase complex.</text>
</comment>
<feature type="binding site" evidence="5">
    <location>
        <position position="7"/>
    </location>
    <ligand>
        <name>Zn(2+)</name>
        <dbReference type="ChEBI" id="CHEBI:29105"/>
    </ligand>
</feature>
<comment type="catalytic activity">
    <reaction evidence="5">
        <text>RNA(n) + a ribonucleoside 5'-triphosphate = RNA(n+1) + diphosphate</text>
        <dbReference type="Rhea" id="RHEA:21248"/>
        <dbReference type="Rhea" id="RHEA-COMP:14527"/>
        <dbReference type="Rhea" id="RHEA-COMP:17342"/>
        <dbReference type="ChEBI" id="CHEBI:33019"/>
        <dbReference type="ChEBI" id="CHEBI:61557"/>
        <dbReference type="ChEBI" id="CHEBI:140395"/>
        <dbReference type="EC" id="2.7.7.6"/>
    </reaction>
</comment>
<reference evidence="6" key="1">
    <citation type="submission" date="2020-11" db="EMBL/GenBank/DDBJ databases">
        <title>Connecting structure to function with the recovery of over 1000 high-quality activated sludge metagenome-assembled genomes encoding full-length rRNA genes using long-read sequencing.</title>
        <authorList>
            <person name="Singleton C.M."/>
            <person name="Petriglieri F."/>
            <person name="Kristensen J.M."/>
            <person name="Kirkegaard R.H."/>
            <person name="Michaelsen T.Y."/>
            <person name="Andersen M.H."/>
            <person name="Karst S.M."/>
            <person name="Dueholm M.S."/>
            <person name="Nielsen P.H."/>
            <person name="Albertsen M."/>
        </authorList>
    </citation>
    <scope>NUCLEOTIDE SEQUENCE</scope>
    <source>
        <strain evidence="6">Fred_18-Q3-R57-64_BAT3C.431</strain>
    </source>
</reference>
<protein>
    <recommendedName>
        <fullName evidence="5">DNA-directed RNA polymerase subunit Rpo10</fullName>
        <ecNumber evidence="5">2.7.7.6</ecNumber>
    </recommendedName>
    <alternativeName>
        <fullName evidence="5">DNA-directed RNA polymerase subunit N</fullName>
    </alternativeName>
</protein>
<feature type="binding site" evidence="5">
    <location>
        <position position="10"/>
    </location>
    <ligand>
        <name>Zn(2+)</name>
        <dbReference type="ChEBI" id="CHEBI:29105"/>
    </ligand>
</feature>
<dbReference type="NCBIfam" id="NF003089">
    <property type="entry name" value="PRK04016.1"/>
    <property type="match status" value="1"/>
</dbReference>
<feature type="binding site" evidence="5">
    <location>
        <position position="45"/>
    </location>
    <ligand>
        <name>Zn(2+)</name>
        <dbReference type="ChEBI" id="CHEBI:29105"/>
    </ligand>
</feature>
<organism evidence="6">
    <name type="scientific">Candidatus Iainarchaeum sp</name>
    <dbReference type="NCBI Taxonomy" id="3101447"/>
    <lineage>
        <taxon>Archaea</taxon>
        <taxon>Candidatus Iainarchaeota</taxon>
        <taxon>Candidatus Iainarchaeia</taxon>
        <taxon>Candidatus Iainarchaeales</taxon>
        <taxon>Candidatus Iainarchaeaceae</taxon>
        <taxon>Candidatus Iainarchaeum</taxon>
    </lineage>
</organism>
<comment type="function">
    <text evidence="5">DNA-dependent RNA polymerase (RNAP) catalyzes the transcription of DNA into RNA using the four ribonucleoside triphosphates as substrates.</text>
</comment>
<dbReference type="Pfam" id="PF01194">
    <property type="entry name" value="RNA_pol_N"/>
    <property type="match status" value="1"/>
</dbReference>
<comment type="subcellular location">
    <subcellularLocation>
        <location evidence="5">Cytoplasm</location>
    </subcellularLocation>
</comment>
<keyword evidence="5 6" id="KW-0548">Nucleotidyltransferase</keyword>
<evidence type="ECO:0000256" key="5">
    <source>
        <dbReference type="HAMAP-Rule" id="MF_00250"/>
    </source>
</evidence>
<keyword evidence="3 5" id="KW-0862">Zinc</keyword>
<dbReference type="InterPro" id="IPR000268">
    <property type="entry name" value="RPABC5/Rpb10"/>
</dbReference>
<evidence type="ECO:0000256" key="4">
    <source>
        <dbReference type="ARBA" id="ARBA00023163"/>
    </source>
</evidence>
<evidence type="ECO:0000313" key="6">
    <source>
        <dbReference type="EMBL" id="QQR92988.1"/>
    </source>
</evidence>
<evidence type="ECO:0000256" key="1">
    <source>
        <dbReference type="ARBA" id="ARBA00022478"/>
    </source>
</evidence>
<feature type="binding site" evidence="5">
    <location>
        <position position="44"/>
    </location>
    <ligand>
        <name>Zn(2+)</name>
        <dbReference type="ChEBI" id="CHEBI:29105"/>
    </ligand>
</feature>
<dbReference type="SUPFAM" id="SSF46924">
    <property type="entry name" value="RNA polymerase subunit RPB10"/>
    <property type="match status" value="1"/>
</dbReference>
<evidence type="ECO:0000256" key="3">
    <source>
        <dbReference type="ARBA" id="ARBA00022833"/>
    </source>
</evidence>
<dbReference type="Proteomes" id="UP000596004">
    <property type="component" value="Chromosome"/>
</dbReference>
<comment type="cofactor">
    <cofactor evidence="5">
        <name>Zn(2+)</name>
        <dbReference type="ChEBI" id="CHEBI:29105"/>
    </cofactor>
    <text evidence="5">Binds 1 zinc ion.</text>
</comment>
<sequence length="64" mass="7460">MIIPVRCFSCGKPVAEYYDAFQAKLKKGEKMEDIFKEMGITRYCCKRMLSAHVESIDEIMKYNA</sequence>
<dbReference type="InterPro" id="IPR023580">
    <property type="entry name" value="RNA_pol_su_RPB10"/>
</dbReference>
<gene>
    <name evidence="5" type="primary">rpo10</name>
    <name evidence="5" type="synonym">rpoN</name>
    <name evidence="6" type="ORF">IPJ89_01955</name>
</gene>
<name>A0A7T9DKH4_9ARCH</name>
<dbReference type="PANTHER" id="PTHR23431:SF3">
    <property type="entry name" value="DNA-DIRECTED RNA POLYMERASES I, II, AND III SUBUNIT RPABC5"/>
    <property type="match status" value="1"/>
</dbReference>
<dbReference type="HAMAP" id="MF_00250">
    <property type="entry name" value="RNApol_arch_Rpo10"/>
    <property type="match status" value="1"/>
</dbReference>
<dbReference type="Gene3D" id="1.10.10.60">
    <property type="entry name" value="Homeodomain-like"/>
    <property type="match status" value="1"/>
</dbReference>
<proteinExistence type="inferred from homology"/>
<dbReference type="PANTHER" id="PTHR23431">
    <property type="entry name" value="DNA-DIRECTED RNA POLYMERASES I, II, AND III SUBUNIT RPABC5 FAMILY MEMBER"/>
    <property type="match status" value="1"/>
</dbReference>
<dbReference type="GO" id="GO:0005737">
    <property type="term" value="C:cytoplasm"/>
    <property type="evidence" value="ECO:0007669"/>
    <property type="project" value="UniProtKB-SubCell"/>
</dbReference>
<dbReference type="PROSITE" id="PS01112">
    <property type="entry name" value="RNA_POL_N_8KD"/>
    <property type="match status" value="1"/>
</dbReference>
<dbReference type="InterPro" id="IPR020789">
    <property type="entry name" value="RNA_pol_suN_Zn-BS"/>
</dbReference>
<keyword evidence="1 5" id="KW-0240">DNA-directed RNA polymerase</keyword>
<keyword evidence="2 5" id="KW-0479">Metal-binding</keyword>
<keyword evidence="5" id="KW-0963">Cytoplasm</keyword>
<comment type="similarity">
    <text evidence="5">Belongs to the archaeal Rpo10/eukaryotic RPB10 RNA polymerase subunit family.</text>
</comment>
<dbReference type="AlphaFoldDB" id="A0A7T9DKH4"/>
<dbReference type="GO" id="GO:0000428">
    <property type="term" value="C:DNA-directed RNA polymerase complex"/>
    <property type="evidence" value="ECO:0007669"/>
    <property type="project" value="UniProtKB-KW"/>
</dbReference>
<dbReference type="GO" id="GO:0006351">
    <property type="term" value="P:DNA-templated transcription"/>
    <property type="evidence" value="ECO:0007669"/>
    <property type="project" value="UniProtKB-UniRule"/>
</dbReference>
<keyword evidence="4 5" id="KW-0804">Transcription</keyword>